<proteinExistence type="predicted"/>
<evidence type="ECO:0000313" key="1">
    <source>
        <dbReference type="EMBL" id="VVE04687.1"/>
    </source>
</evidence>
<dbReference type="AlphaFoldDB" id="A0A5E4UXM5"/>
<accession>A0A5E4UXM5</accession>
<sequence length="57" mass="6307">MTGYVTRLDAKYTPRMQLLTDNREDSASALTVQNEGFANCGQNLLALKGWFDGVPVE</sequence>
<organism evidence="1 2">
    <name type="scientific">Pandoraea terrae</name>
    <dbReference type="NCBI Taxonomy" id="1537710"/>
    <lineage>
        <taxon>Bacteria</taxon>
        <taxon>Pseudomonadati</taxon>
        <taxon>Pseudomonadota</taxon>
        <taxon>Betaproteobacteria</taxon>
        <taxon>Burkholderiales</taxon>
        <taxon>Burkholderiaceae</taxon>
        <taxon>Pandoraea</taxon>
    </lineage>
</organism>
<dbReference type="Proteomes" id="UP000414233">
    <property type="component" value="Unassembled WGS sequence"/>
</dbReference>
<name>A0A5E4UXM5_9BURK</name>
<evidence type="ECO:0000313" key="2">
    <source>
        <dbReference type="Proteomes" id="UP000414233"/>
    </source>
</evidence>
<gene>
    <name evidence="1" type="ORF">PTE30175_02245</name>
</gene>
<keyword evidence="2" id="KW-1185">Reference proteome</keyword>
<dbReference type="EMBL" id="CABPRZ010000008">
    <property type="protein sequence ID" value="VVE04687.1"/>
    <property type="molecule type" value="Genomic_DNA"/>
</dbReference>
<protein>
    <submittedName>
        <fullName evidence="1">Uncharacterized protein</fullName>
    </submittedName>
</protein>
<reference evidence="1 2" key="1">
    <citation type="submission" date="2019-08" db="EMBL/GenBank/DDBJ databases">
        <authorList>
            <person name="Peeters C."/>
        </authorList>
    </citation>
    <scope>NUCLEOTIDE SEQUENCE [LARGE SCALE GENOMIC DNA]</scope>
    <source>
        <strain evidence="1 2">LMG 30175</strain>
    </source>
</reference>